<dbReference type="AlphaFoldDB" id="A0A6G4X1B9"/>
<gene>
    <name evidence="1" type="ORF">G5C65_19305</name>
</gene>
<comment type="caution">
    <text evidence="1">The sequence shown here is derived from an EMBL/GenBank/DDBJ whole genome shotgun (WGS) entry which is preliminary data.</text>
</comment>
<organism evidence="1 2">
    <name type="scientific">Streptomyces boncukensis</name>
    <dbReference type="NCBI Taxonomy" id="2711219"/>
    <lineage>
        <taxon>Bacteria</taxon>
        <taxon>Bacillati</taxon>
        <taxon>Actinomycetota</taxon>
        <taxon>Actinomycetes</taxon>
        <taxon>Kitasatosporales</taxon>
        <taxon>Streptomycetaceae</taxon>
        <taxon>Streptomyces</taxon>
    </lineage>
</organism>
<keyword evidence="2" id="KW-1185">Reference proteome</keyword>
<protein>
    <submittedName>
        <fullName evidence="1">Uncharacterized protein</fullName>
    </submittedName>
</protein>
<sequence>MNKLTKEASSGILDIIDLAAKVTEPGPRPTPCSGYSEDAGVVRMRHPWSVYGVPVPDMEKAMDRLRRELGKKGWKIVKDGRDSSKAKSPQIVADRKNGMFSVDIRLHDEREHSGSTSLIEVTVVSDCFRRPKD</sequence>
<accession>A0A6G4X1B9</accession>
<evidence type="ECO:0000313" key="1">
    <source>
        <dbReference type="EMBL" id="NGO70461.1"/>
    </source>
</evidence>
<name>A0A6G4X1B9_9ACTN</name>
<dbReference type="Proteomes" id="UP000477722">
    <property type="component" value="Unassembled WGS sequence"/>
</dbReference>
<proteinExistence type="predicted"/>
<evidence type="ECO:0000313" key="2">
    <source>
        <dbReference type="Proteomes" id="UP000477722"/>
    </source>
</evidence>
<reference evidence="1 2" key="1">
    <citation type="submission" date="2020-02" db="EMBL/GenBank/DDBJ databases">
        <title>Whole-genome analyses of novel actinobacteria.</title>
        <authorList>
            <person name="Sahin N."/>
            <person name="Tatar D."/>
        </authorList>
    </citation>
    <scope>NUCLEOTIDE SEQUENCE [LARGE SCALE GENOMIC DNA]</scope>
    <source>
        <strain evidence="1 2">SB3404</strain>
    </source>
</reference>
<dbReference type="EMBL" id="JAAKZZ010000197">
    <property type="protein sequence ID" value="NGO70461.1"/>
    <property type="molecule type" value="Genomic_DNA"/>
</dbReference>